<reference evidence="2" key="1">
    <citation type="submission" date="2022-01" db="EMBL/GenBank/DDBJ databases">
        <authorList>
            <person name="Braso-Vives M."/>
        </authorList>
    </citation>
    <scope>NUCLEOTIDE SEQUENCE</scope>
</reference>
<dbReference type="AlphaFoldDB" id="A0A8J9W4Y2"/>
<protein>
    <submittedName>
        <fullName evidence="2">Hypp639 protein</fullName>
    </submittedName>
</protein>
<organism evidence="2 3">
    <name type="scientific">Branchiostoma lanceolatum</name>
    <name type="common">Common lancelet</name>
    <name type="synonym">Amphioxus lanceolatum</name>
    <dbReference type="NCBI Taxonomy" id="7740"/>
    <lineage>
        <taxon>Eukaryota</taxon>
        <taxon>Metazoa</taxon>
        <taxon>Chordata</taxon>
        <taxon>Cephalochordata</taxon>
        <taxon>Leptocardii</taxon>
        <taxon>Amphioxiformes</taxon>
        <taxon>Branchiostomatidae</taxon>
        <taxon>Branchiostoma</taxon>
    </lineage>
</organism>
<accession>A0A8J9W4Y2</accession>
<feature type="coiled-coil region" evidence="1">
    <location>
        <begin position="16"/>
        <end position="69"/>
    </location>
</feature>
<dbReference type="PANTHER" id="PTHR11505">
    <property type="entry name" value="L1 TRANSPOSABLE ELEMENT-RELATED"/>
    <property type="match status" value="1"/>
</dbReference>
<dbReference type="EMBL" id="OV696686">
    <property type="protein sequence ID" value="CAH1233197.1"/>
    <property type="molecule type" value="Genomic_DNA"/>
</dbReference>
<dbReference type="Proteomes" id="UP000838412">
    <property type="component" value="Chromosome 1"/>
</dbReference>
<evidence type="ECO:0000313" key="2">
    <source>
        <dbReference type="EMBL" id="CAH1233197.1"/>
    </source>
</evidence>
<gene>
    <name evidence="2" type="primary">Hypp639</name>
    <name evidence="2" type="ORF">BLAG_LOCUS2039</name>
</gene>
<evidence type="ECO:0000256" key="1">
    <source>
        <dbReference type="SAM" id="Coils"/>
    </source>
</evidence>
<dbReference type="InterPro" id="IPR004244">
    <property type="entry name" value="Transposase_22"/>
</dbReference>
<sequence length="255" mass="29797">MPTRGQKQSDDDFVSIGTLKEMLAQQKAQYEDLLQRQQSTFQSFISTVMDSNNKRMDSLIREVQEIKDSLQYSQAEIEDSKTKQQDQNQSIKDVESKLDRVGVELSTIVNKADYLENQSRRNNILIDGVPDNKQENWTQCEQKVREILKDKLKLDPLKIEIERSHRNGKFQEDGRPRPIVAKLLRYKDKEVIMQKAKFLRGSNIYINEDFSEAVRQKRKDLLPEMRAARERGNVAYLRFDRLVVHPPRDAPRGSS</sequence>
<proteinExistence type="predicted"/>
<evidence type="ECO:0000313" key="3">
    <source>
        <dbReference type="Proteomes" id="UP000838412"/>
    </source>
</evidence>
<keyword evidence="1" id="KW-0175">Coiled coil</keyword>
<dbReference type="Gene3D" id="3.30.70.1820">
    <property type="entry name" value="L1 transposable element, RRM domain"/>
    <property type="match status" value="1"/>
</dbReference>
<name>A0A8J9W4Y2_BRALA</name>
<dbReference type="OrthoDB" id="8915690at2759"/>
<keyword evidence="3" id="KW-1185">Reference proteome</keyword>